<evidence type="ECO:0000313" key="2">
    <source>
        <dbReference type="EMBL" id="PZX52078.1"/>
    </source>
</evidence>
<dbReference type="Proteomes" id="UP000248882">
    <property type="component" value="Unassembled WGS sequence"/>
</dbReference>
<reference evidence="2 3" key="1">
    <citation type="submission" date="2018-06" db="EMBL/GenBank/DDBJ databases">
        <title>Genomic Encyclopedia of Archaeal and Bacterial Type Strains, Phase II (KMG-II): from individual species to whole genera.</title>
        <authorList>
            <person name="Goeker M."/>
        </authorList>
    </citation>
    <scope>NUCLEOTIDE SEQUENCE [LARGE SCALE GENOMIC DNA]</scope>
    <source>
        <strain evidence="2 3">DSM 19830</strain>
    </source>
</reference>
<dbReference type="EMBL" id="QKZT01000008">
    <property type="protein sequence ID" value="PZX52078.1"/>
    <property type="molecule type" value="Genomic_DNA"/>
</dbReference>
<keyword evidence="2" id="KW-0808">Transferase</keyword>
<accession>A0A2W7QTU9</accession>
<dbReference type="InterPro" id="IPR050194">
    <property type="entry name" value="Glycosyltransferase_grp1"/>
</dbReference>
<sequence length="402" mass="45450">MRILNVISSMNPLAGGTSEAVRNTIVHLNTLGIESEVVSLDDPTCQFLSEEKFVVYALGPSKTSWNYSDKLRPWLERNLQFYDRVVIHGLWQYCGFAVHNAFKQISKEASGKSQALRYYIMPHGMLDPYFQEVSSRKFKAIRNNIYWFLIENKVIKNAQGLLFTCEEEKLLARKPFQPYEPNKEDSIGFGIIEPPAFSADMADAFSLVNNGLNEVPYFLFLSRIHDKKGVDLLLRAYEAIALEKQQLFQLDHLPKLVIAGPGLETEYGVKVKRIVDQSELLRDRVIFVGMLQGDAKWGAFYGCEAFILPSHQENFGIAVVEALACSKPVLISNKVNIWREIENSNAGIVANDDLEGTITIIRSWLSADAKTKNSMNRDSRLCYECNFSIGPSAENMLKVISQ</sequence>
<dbReference type="InterPro" id="IPR001296">
    <property type="entry name" value="Glyco_trans_1"/>
</dbReference>
<feature type="domain" description="Glycosyl transferase family 1" evidence="1">
    <location>
        <begin position="214"/>
        <end position="375"/>
    </location>
</feature>
<proteinExistence type="predicted"/>
<dbReference type="AlphaFoldDB" id="A0A2W7QTU9"/>
<dbReference type="GO" id="GO:0016757">
    <property type="term" value="F:glycosyltransferase activity"/>
    <property type="evidence" value="ECO:0007669"/>
    <property type="project" value="InterPro"/>
</dbReference>
<dbReference type="RefSeq" id="WP_111319308.1">
    <property type="nucleotide sequence ID" value="NZ_QKZT01000008.1"/>
</dbReference>
<evidence type="ECO:0000313" key="3">
    <source>
        <dbReference type="Proteomes" id="UP000248882"/>
    </source>
</evidence>
<dbReference type="SUPFAM" id="SSF53756">
    <property type="entry name" value="UDP-Glycosyltransferase/glycogen phosphorylase"/>
    <property type="match status" value="1"/>
</dbReference>
<gene>
    <name evidence="2" type="ORF">LV85_02228</name>
</gene>
<name>A0A2W7QTU9_9BACT</name>
<dbReference type="PANTHER" id="PTHR45947">
    <property type="entry name" value="SULFOQUINOVOSYL TRANSFERASE SQD2"/>
    <property type="match status" value="1"/>
</dbReference>
<dbReference type="OrthoDB" id="9790710at2"/>
<dbReference type="PANTHER" id="PTHR45947:SF3">
    <property type="entry name" value="SULFOQUINOVOSYL TRANSFERASE SQD2"/>
    <property type="match status" value="1"/>
</dbReference>
<keyword evidence="3" id="KW-1185">Reference proteome</keyword>
<evidence type="ECO:0000259" key="1">
    <source>
        <dbReference type="Pfam" id="PF00534"/>
    </source>
</evidence>
<organism evidence="2 3">
    <name type="scientific">Algoriphagus chordae</name>
    <dbReference type="NCBI Taxonomy" id="237019"/>
    <lineage>
        <taxon>Bacteria</taxon>
        <taxon>Pseudomonadati</taxon>
        <taxon>Bacteroidota</taxon>
        <taxon>Cytophagia</taxon>
        <taxon>Cytophagales</taxon>
        <taxon>Cyclobacteriaceae</taxon>
        <taxon>Algoriphagus</taxon>
    </lineage>
</organism>
<dbReference type="Pfam" id="PF00534">
    <property type="entry name" value="Glycos_transf_1"/>
    <property type="match status" value="1"/>
</dbReference>
<comment type="caution">
    <text evidence="2">The sequence shown here is derived from an EMBL/GenBank/DDBJ whole genome shotgun (WGS) entry which is preliminary data.</text>
</comment>
<dbReference type="Gene3D" id="3.40.50.2000">
    <property type="entry name" value="Glycogen Phosphorylase B"/>
    <property type="match status" value="2"/>
</dbReference>
<protein>
    <submittedName>
        <fullName evidence="2">Glycosyltransferase involved in cell wall biosynthesis</fullName>
    </submittedName>
</protein>